<dbReference type="CDD" id="cd13895">
    <property type="entry name" value="CuRO_3_AAO_like_2"/>
    <property type="match status" value="1"/>
</dbReference>
<evidence type="ECO:0000256" key="1">
    <source>
        <dbReference type="ARBA" id="ARBA00010609"/>
    </source>
</evidence>
<feature type="domain" description="Plastocyanin-like" evidence="8">
    <location>
        <begin position="76"/>
        <end position="189"/>
    </location>
</feature>
<dbReference type="GO" id="GO:0016491">
    <property type="term" value="F:oxidoreductase activity"/>
    <property type="evidence" value="ECO:0007669"/>
    <property type="project" value="UniProtKB-KW"/>
</dbReference>
<dbReference type="InterPro" id="IPR002355">
    <property type="entry name" value="Cu_oxidase_Cu_BS"/>
</dbReference>
<dbReference type="PANTHER" id="PTHR11709:SF394">
    <property type="entry name" value="FI03373P-RELATED"/>
    <property type="match status" value="1"/>
</dbReference>
<sequence length="630" mass="70041">MSWLAPILYIPYLGNLIGRHTFFKMFFVSWLTASLLLTATHAAVGGKQDEDSENPVNTTRVHTHDAGFKPDFYLSVTYENHNVACEQRMSVLVNGTSPGPALRLPAGKTSWVRVCNNMDEFNTTIHWHGLSQRTAPFSDGSPVSQWPIAPHKCFDYEIHPEQEDAGTYFYHSHVGVQAMSAAGPLIVEDFGLPPFQYDEERIVFVQDYYNKSDETIEKGLTGIPFVWSGETNAVLLNGVGVAIGRQAGQGDCKLPVIDVEPGKTYRFRFIGATAISIVKLGIEGHSKLDVIEADGSYTQPYTIDHMQVSTGQRLDALLKTKSASELDSKTDYVIQFETRDRPTTYTGFAILRYPGSGPKTTTAPTVHPLQLSNTTYDYLEYALQPLHPNNFPKASEVTRRVHVTMAQILDSLTIWQVDGLNWTESTPKNTPPYLVSIYENGPAAMPNYTAALENGGWDPHTLTFPAKLGEVLEIVLENTGSLVKNNGGLDIHPMHIHGAHVYDCGSGNGTYDPVENERKLANYNPVKRDTTNLYRYATKGVAGQVASWRVWRIRVEDAGVWMLHCHILQHMIMGMQSVWIMGDYEDIAKIPYRGAEGYLTFGGTAYGGDGEVESGPVAWHNWDSKKRNNA</sequence>
<dbReference type="InterPro" id="IPR008972">
    <property type="entry name" value="Cupredoxin"/>
</dbReference>
<keyword evidence="10" id="KW-1185">Reference proteome</keyword>
<dbReference type="SUPFAM" id="SSF49503">
    <property type="entry name" value="Cupredoxins"/>
    <property type="match status" value="3"/>
</dbReference>
<keyword evidence="4" id="KW-0186">Copper</keyword>
<feature type="domain" description="Plastocyanin-like" evidence="7">
    <location>
        <begin position="444"/>
        <end position="579"/>
    </location>
</feature>
<dbReference type="PROSITE" id="PS00079">
    <property type="entry name" value="MULTICOPPER_OXIDASE1"/>
    <property type="match status" value="1"/>
</dbReference>
<dbReference type="InterPro" id="IPR011706">
    <property type="entry name" value="Cu-oxidase_C"/>
</dbReference>
<dbReference type="InterPro" id="IPR045087">
    <property type="entry name" value="Cu-oxidase_fam"/>
</dbReference>
<dbReference type="OrthoDB" id="2121828at2759"/>
<keyword evidence="2" id="KW-0479">Metal-binding</keyword>
<reference evidence="9 10" key="1">
    <citation type="journal article" date="2014" name="PLoS ONE">
        <title>De novo Genome Assembly of the Fungal Plant Pathogen Pyrenophora semeniperda.</title>
        <authorList>
            <person name="Soliai M.M."/>
            <person name="Meyer S.E."/>
            <person name="Udall J.A."/>
            <person name="Elzinga D.E."/>
            <person name="Hermansen R.A."/>
            <person name="Bodily P.M."/>
            <person name="Hart A.A."/>
            <person name="Coleman C.E."/>
        </authorList>
    </citation>
    <scope>NUCLEOTIDE SEQUENCE [LARGE SCALE GENOMIC DNA]</scope>
    <source>
        <strain evidence="9 10">CCB06</strain>
        <tissue evidence="9">Mycelium</tissue>
    </source>
</reference>
<dbReference type="InterPro" id="IPR011707">
    <property type="entry name" value="Cu-oxidase-like_N"/>
</dbReference>
<dbReference type="PROSITE" id="PS00080">
    <property type="entry name" value="MULTICOPPER_OXIDASE2"/>
    <property type="match status" value="1"/>
</dbReference>
<gene>
    <name evidence="9" type="ORF">GMOD_00004013</name>
</gene>
<dbReference type="InterPro" id="IPR017762">
    <property type="entry name" value="Multicopper_oxidase_fun"/>
</dbReference>
<feature type="domain" description="Plastocyanin-like" evidence="6">
    <location>
        <begin position="200"/>
        <end position="355"/>
    </location>
</feature>
<feature type="signal peptide" evidence="5">
    <location>
        <begin position="1"/>
        <end position="42"/>
    </location>
</feature>
<comment type="similarity">
    <text evidence="1">Belongs to the multicopper oxidase family.</text>
</comment>
<dbReference type="CDD" id="cd13873">
    <property type="entry name" value="CuRO_2_AAO_like_2"/>
    <property type="match status" value="1"/>
</dbReference>
<evidence type="ECO:0000259" key="8">
    <source>
        <dbReference type="Pfam" id="PF07732"/>
    </source>
</evidence>
<dbReference type="InterPro" id="IPR035666">
    <property type="entry name" value="MCO_CuRO_3"/>
</dbReference>
<evidence type="ECO:0000313" key="10">
    <source>
        <dbReference type="Proteomes" id="UP000265663"/>
    </source>
</evidence>
<dbReference type="InterPro" id="IPR033138">
    <property type="entry name" value="Cu_oxidase_CS"/>
</dbReference>
<dbReference type="NCBIfam" id="TIGR03390">
    <property type="entry name" value="ascorbOXfungal"/>
    <property type="match status" value="1"/>
</dbReference>
<dbReference type="PANTHER" id="PTHR11709">
    <property type="entry name" value="MULTI-COPPER OXIDASE"/>
    <property type="match status" value="1"/>
</dbReference>
<dbReference type="AlphaFoldDB" id="A0A3M7M0G9"/>
<dbReference type="EMBL" id="KE747814">
    <property type="protein sequence ID" value="RMZ67932.1"/>
    <property type="molecule type" value="Genomic_DNA"/>
</dbReference>
<dbReference type="Gene3D" id="2.60.40.420">
    <property type="entry name" value="Cupredoxins - blue copper proteins"/>
    <property type="match status" value="3"/>
</dbReference>
<evidence type="ECO:0000259" key="6">
    <source>
        <dbReference type="Pfam" id="PF00394"/>
    </source>
</evidence>
<dbReference type="Pfam" id="PF07731">
    <property type="entry name" value="Cu-oxidase_2"/>
    <property type="match status" value="1"/>
</dbReference>
<dbReference type="InterPro" id="IPR001117">
    <property type="entry name" value="Cu-oxidase_2nd"/>
</dbReference>
<evidence type="ECO:0000313" key="9">
    <source>
        <dbReference type="EMBL" id="RMZ67932.1"/>
    </source>
</evidence>
<evidence type="ECO:0000256" key="3">
    <source>
        <dbReference type="ARBA" id="ARBA00023002"/>
    </source>
</evidence>
<dbReference type="Pfam" id="PF07732">
    <property type="entry name" value="Cu-oxidase_3"/>
    <property type="match status" value="1"/>
</dbReference>
<organism evidence="9 10">
    <name type="scientific">Pyrenophora seminiperda CCB06</name>
    <dbReference type="NCBI Taxonomy" id="1302712"/>
    <lineage>
        <taxon>Eukaryota</taxon>
        <taxon>Fungi</taxon>
        <taxon>Dikarya</taxon>
        <taxon>Ascomycota</taxon>
        <taxon>Pezizomycotina</taxon>
        <taxon>Dothideomycetes</taxon>
        <taxon>Pleosporomycetidae</taxon>
        <taxon>Pleosporales</taxon>
        <taxon>Pleosporineae</taxon>
        <taxon>Pleosporaceae</taxon>
        <taxon>Pyrenophora</taxon>
    </lineage>
</organism>
<keyword evidence="3" id="KW-0560">Oxidoreductase</keyword>
<evidence type="ECO:0000256" key="4">
    <source>
        <dbReference type="ARBA" id="ARBA00023008"/>
    </source>
</evidence>
<name>A0A3M7M0G9_9PLEO</name>
<keyword evidence="5" id="KW-0732">Signal</keyword>
<dbReference type="Pfam" id="PF00394">
    <property type="entry name" value="Cu-oxidase"/>
    <property type="match status" value="1"/>
</dbReference>
<proteinExistence type="inferred from homology"/>
<feature type="chain" id="PRO_5018130374" evidence="5">
    <location>
        <begin position="43"/>
        <end position="630"/>
    </location>
</feature>
<evidence type="ECO:0000259" key="7">
    <source>
        <dbReference type="Pfam" id="PF07731"/>
    </source>
</evidence>
<dbReference type="Proteomes" id="UP000265663">
    <property type="component" value="Unassembled WGS sequence"/>
</dbReference>
<evidence type="ECO:0000256" key="5">
    <source>
        <dbReference type="SAM" id="SignalP"/>
    </source>
</evidence>
<accession>A0A3M7M0G9</accession>
<dbReference type="GO" id="GO:0005507">
    <property type="term" value="F:copper ion binding"/>
    <property type="evidence" value="ECO:0007669"/>
    <property type="project" value="InterPro"/>
</dbReference>
<evidence type="ECO:0000256" key="2">
    <source>
        <dbReference type="ARBA" id="ARBA00022723"/>
    </source>
</evidence>
<protein>
    <submittedName>
        <fullName evidence="9">L-ascorbate oxidase</fullName>
    </submittedName>
</protein>